<evidence type="ECO:0000256" key="2">
    <source>
        <dbReference type="ARBA" id="ARBA00023015"/>
    </source>
</evidence>
<dbReference type="GO" id="GO:0045893">
    <property type="term" value="P:positive regulation of DNA-templated transcription"/>
    <property type="evidence" value="ECO:0007669"/>
    <property type="project" value="InterPro"/>
</dbReference>
<protein>
    <recommendedName>
        <fullName evidence="7">BZIP domain-containing protein</fullName>
    </recommendedName>
</protein>
<dbReference type="GO" id="GO:0003677">
    <property type="term" value="F:DNA binding"/>
    <property type="evidence" value="ECO:0007669"/>
    <property type="project" value="UniProtKB-KW"/>
</dbReference>
<dbReference type="PROSITE" id="PS00036">
    <property type="entry name" value="BZIP_BASIC"/>
    <property type="match status" value="1"/>
</dbReference>
<feature type="region of interest" description="Disordered" evidence="6">
    <location>
        <begin position="70"/>
        <end position="108"/>
    </location>
</feature>
<evidence type="ECO:0000313" key="8">
    <source>
        <dbReference type="EMBL" id="KAK9280165.1"/>
    </source>
</evidence>
<feature type="region of interest" description="Disordered" evidence="6">
    <location>
        <begin position="320"/>
        <end position="350"/>
    </location>
</feature>
<dbReference type="Pfam" id="PF00170">
    <property type="entry name" value="bZIP_1"/>
    <property type="match status" value="1"/>
</dbReference>
<feature type="region of interest" description="Disordered" evidence="6">
    <location>
        <begin position="1"/>
        <end position="28"/>
    </location>
</feature>
<reference evidence="8 9" key="1">
    <citation type="journal article" date="2024" name="Plant J.">
        <title>Genome sequences and population genomics reveal climatic adaptation and genomic divergence between two closely related sweetgum species.</title>
        <authorList>
            <person name="Xu W.Q."/>
            <person name="Ren C.Q."/>
            <person name="Zhang X.Y."/>
            <person name="Comes H.P."/>
            <person name="Liu X.H."/>
            <person name="Li Y.G."/>
            <person name="Kettle C.J."/>
            <person name="Jalonen R."/>
            <person name="Gaisberger H."/>
            <person name="Ma Y.Z."/>
            <person name="Qiu Y.X."/>
        </authorList>
    </citation>
    <scope>NUCLEOTIDE SEQUENCE [LARGE SCALE GENOMIC DNA]</scope>
    <source>
        <strain evidence="8">Hangzhou</strain>
    </source>
</reference>
<keyword evidence="3" id="KW-0238">DNA-binding</keyword>
<dbReference type="PROSITE" id="PS50217">
    <property type="entry name" value="BZIP"/>
    <property type="match status" value="1"/>
</dbReference>
<comment type="subcellular location">
    <subcellularLocation>
        <location evidence="1">Nucleus</location>
    </subcellularLocation>
</comment>
<feature type="compositionally biased region" description="Polar residues" evidence="6">
    <location>
        <begin position="1"/>
        <end position="12"/>
    </location>
</feature>
<dbReference type="AlphaFoldDB" id="A0AAP0WZ33"/>
<dbReference type="GO" id="GO:0005634">
    <property type="term" value="C:nucleus"/>
    <property type="evidence" value="ECO:0007669"/>
    <property type="project" value="UniProtKB-SubCell"/>
</dbReference>
<evidence type="ECO:0000313" key="9">
    <source>
        <dbReference type="Proteomes" id="UP001415857"/>
    </source>
</evidence>
<name>A0AAP0WZ33_LIQFO</name>
<keyword evidence="5" id="KW-0539">Nucleus</keyword>
<gene>
    <name evidence="8" type="ORF">L1049_013852</name>
</gene>
<dbReference type="PANTHER" id="PTHR22952:SF395">
    <property type="entry name" value="ABSCISIC ACID-INSENSITIVE 5-LIKE PROTEIN 1"/>
    <property type="match status" value="1"/>
</dbReference>
<proteinExistence type="predicted"/>
<dbReference type="PANTHER" id="PTHR22952">
    <property type="entry name" value="CAMP-RESPONSE ELEMENT BINDING PROTEIN-RELATED"/>
    <property type="match status" value="1"/>
</dbReference>
<dbReference type="InterPro" id="IPR004827">
    <property type="entry name" value="bZIP"/>
</dbReference>
<evidence type="ECO:0000259" key="7">
    <source>
        <dbReference type="PROSITE" id="PS50217"/>
    </source>
</evidence>
<dbReference type="SUPFAM" id="SSF57959">
    <property type="entry name" value="Leucine zipper domain"/>
    <property type="match status" value="1"/>
</dbReference>
<sequence length="379" mass="41771">MVSESESMTSDNVKSESPLHQEESMKDISFTSLDKQNSFFSLTLDEIQCKSGKSFGSMNMDEFLNNVWNAEGNQASPPSNQSQPANDKSIANNQPTLPHQSSSPIPTSLCNKTVDEVWLEIHKDQQPQQQNLRNITHEPSQPRQQTFGEMTLEDFLVKAGVVQKSSAGSTSWHRDLLAPSQNQFGNFPNNGSCQEANYGVGHAAGVGLSDQQNVGNNLSNNGSATAYQMFGQSNRCIGESSNNAGNEKCVNALELAGQNSKKGKTGGPAEVVVERRQRRMIRNRESAARSRARKQAYTVELEVELDQLKEENAKLKQALEEAQKKRREEQQVMREKLPSTKSQKAPITSRPRMANTIGFKHISNQFSAPNGAEAPLSST</sequence>
<dbReference type="GO" id="GO:0046983">
    <property type="term" value="F:protein dimerization activity"/>
    <property type="evidence" value="ECO:0007669"/>
    <property type="project" value="UniProtKB-ARBA"/>
</dbReference>
<dbReference type="EMBL" id="JBBPBK010000008">
    <property type="protein sequence ID" value="KAK9280165.1"/>
    <property type="molecule type" value="Genomic_DNA"/>
</dbReference>
<dbReference type="CDD" id="cd14707">
    <property type="entry name" value="bZIP_plant_BZIP46"/>
    <property type="match status" value="1"/>
</dbReference>
<organism evidence="8 9">
    <name type="scientific">Liquidambar formosana</name>
    <name type="common">Formosan gum</name>
    <dbReference type="NCBI Taxonomy" id="63359"/>
    <lineage>
        <taxon>Eukaryota</taxon>
        <taxon>Viridiplantae</taxon>
        <taxon>Streptophyta</taxon>
        <taxon>Embryophyta</taxon>
        <taxon>Tracheophyta</taxon>
        <taxon>Spermatophyta</taxon>
        <taxon>Magnoliopsida</taxon>
        <taxon>eudicotyledons</taxon>
        <taxon>Gunneridae</taxon>
        <taxon>Pentapetalae</taxon>
        <taxon>Saxifragales</taxon>
        <taxon>Altingiaceae</taxon>
        <taxon>Liquidambar</taxon>
    </lineage>
</organism>
<evidence type="ECO:0000256" key="6">
    <source>
        <dbReference type="SAM" id="MobiDB-lite"/>
    </source>
</evidence>
<accession>A0AAP0WZ33</accession>
<feature type="compositionally biased region" description="Basic and acidic residues" evidence="6">
    <location>
        <begin position="320"/>
        <end position="338"/>
    </location>
</feature>
<evidence type="ECO:0000256" key="5">
    <source>
        <dbReference type="ARBA" id="ARBA00023242"/>
    </source>
</evidence>
<dbReference type="FunFam" id="1.20.5.170:FF:000020">
    <property type="entry name" value="BZIP transcription factor"/>
    <property type="match status" value="1"/>
</dbReference>
<dbReference type="Proteomes" id="UP001415857">
    <property type="component" value="Unassembled WGS sequence"/>
</dbReference>
<dbReference type="SMART" id="SM00338">
    <property type="entry name" value="BRLZ"/>
    <property type="match status" value="1"/>
</dbReference>
<dbReference type="GO" id="GO:0003700">
    <property type="term" value="F:DNA-binding transcription factor activity"/>
    <property type="evidence" value="ECO:0007669"/>
    <property type="project" value="InterPro"/>
</dbReference>
<keyword evidence="9" id="KW-1185">Reference proteome</keyword>
<evidence type="ECO:0000256" key="1">
    <source>
        <dbReference type="ARBA" id="ARBA00004123"/>
    </source>
</evidence>
<dbReference type="Gene3D" id="1.20.5.170">
    <property type="match status" value="1"/>
</dbReference>
<comment type="caution">
    <text evidence="8">The sequence shown here is derived from an EMBL/GenBank/DDBJ whole genome shotgun (WGS) entry which is preliminary data.</text>
</comment>
<dbReference type="InterPro" id="IPR046347">
    <property type="entry name" value="bZIP_sf"/>
</dbReference>
<feature type="domain" description="BZIP" evidence="7">
    <location>
        <begin position="273"/>
        <end position="336"/>
    </location>
</feature>
<dbReference type="InterPro" id="IPR043452">
    <property type="entry name" value="BZIP46-like"/>
</dbReference>
<feature type="compositionally biased region" description="Basic and acidic residues" evidence="6">
    <location>
        <begin position="13"/>
        <end position="26"/>
    </location>
</feature>
<evidence type="ECO:0000256" key="4">
    <source>
        <dbReference type="ARBA" id="ARBA00023163"/>
    </source>
</evidence>
<keyword evidence="2" id="KW-0805">Transcription regulation</keyword>
<keyword evidence="4" id="KW-0804">Transcription</keyword>
<evidence type="ECO:0000256" key="3">
    <source>
        <dbReference type="ARBA" id="ARBA00023125"/>
    </source>
</evidence>